<comment type="similarity">
    <text evidence="3">Belongs to the KHG/KDPG aldolase family.</text>
</comment>
<evidence type="ECO:0000256" key="6">
    <source>
        <dbReference type="ARBA" id="ARBA00023239"/>
    </source>
</evidence>
<dbReference type="InterPro" id="IPR013785">
    <property type="entry name" value="Aldolase_TIM"/>
</dbReference>
<keyword evidence="8" id="KW-0119">Carbohydrate metabolism</keyword>
<dbReference type="NCBIfam" id="TIGR01182">
    <property type="entry name" value="eda"/>
    <property type="match status" value="1"/>
</dbReference>
<dbReference type="Pfam" id="PF01081">
    <property type="entry name" value="Aldolase"/>
    <property type="match status" value="1"/>
</dbReference>
<evidence type="ECO:0000256" key="3">
    <source>
        <dbReference type="ARBA" id="ARBA00006906"/>
    </source>
</evidence>
<comment type="subunit">
    <text evidence="4">Homotrimer.</text>
</comment>
<dbReference type="Proteomes" id="UP000620366">
    <property type="component" value="Unassembled WGS sequence"/>
</dbReference>
<dbReference type="PANTHER" id="PTHR30246:SF1">
    <property type="entry name" value="2-DEHYDRO-3-DEOXY-6-PHOSPHOGALACTONATE ALDOLASE-RELATED"/>
    <property type="match status" value="1"/>
</dbReference>
<evidence type="ECO:0000256" key="2">
    <source>
        <dbReference type="ARBA" id="ARBA00004736"/>
    </source>
</evidence>
<dbReference type="SUPFAM" id="SSF51569">
    <property type="entry name" value="Aldolase"/>
    <property type="match status" value="1"/>
</dbReference>
<keyword evidence="10" id="KW-1185">Reference proteome</keyword>
<evidence type="ECO:0000256" key="4">
    <source>
        <dbReference type="ARBA" id="ARBA00011233"/>
    </source>
</evidence>
<comment type="catalytic activity">
    <reaction evidence="1">
        <text>2-dehydro-3-deoxy-6-phospho-D-gluconate = D-glyceraldehyde 3-phosphate + pyruvate</text>
        <dbReference type="Rhea" id="RHEA:17089"/>
        <dbReference type="ChEBI" id="CHEBI:15361"/>
        <dbReference type="ChEBI" id="CHEBI:57569"/>
        <dbReference type="ChEBI" id="CHEBI:59776"/>
        <dbReference type="EC" id="4.1.2.14"/>
    </reaction>
</comment>
<comment type="caution">
    <text evidence="9">The sequence shown here is derived from an EMBL/GenBank/DDBJ whole genome shotgun (WGS) entry which is preliminary data.</text>
</comment>
<dbReference type="CDD" id="cd00452">
    <property type="entry name" value="KDPG_aldolase"/>
    <property type="match status" value="1"/>
</dbReference>
<comment type="pathway">
    <text evidence="2">Carbohydrate acid metabolism; 2-dehydro-3-deoxy-D-gluconate degradation; D-glyceraldehyde 3-phosphate and pyruvate from 2-dehydro-3-deoxy-D-gluconate: step 2/2.</text>
</comment>
<proteinExistence type="inferred from homology"/>
<name>A0A926DAX4_9FIRM</name>
<dbReference type="NCBIfam" id="NF004325">
    <property type="entry name" value="PRK05718.1"/>
    <property type="match status" value="1"/>
</dbReference>
<dbReference type="Gene3D" id="3.20.20.70">
    <property type="entry name" value="Aldolase class I"/>
    <property type="match status" value="1"/>
</dbReference>
<organism evidence="9 10">
    <name type="scientific">Feifania hominis</name>
    <dbReference type="NCBI Taxonomy" id="2763660"/>
    <lineage>
        <taxon>Bacteria</taxon>
        <taxon>Bacillati</taxon>
        <taxon>Bacillota</taxon>
        <taxon>Clostridia</taxon>
        <taxon>Eubacteriales</taxon>
        <taxon>Feifaniaceae</taxon>
        <taxon>Feifania</taxon>
    </lineage>
</organism>
<protein>
    <recommendedName>
        <fullName evidence="5">2-dehydro-3-deoxy-phosphogluconate aldolase</fullName>
        <ecNumber evidence="5">4.1.2.14</ecNumber>
    </recommendedName>
</protein>
<keyword evidence="7" id="KW-0704">Schiff base</keyword>
<keyword evidence="6 9" id="KW-0456">Lyase</keyword>
<dbReference type="GO" id="GO:0008675">
    <property type="term" value="F:2-dehydro-3-deoxy-phosphogluconate aldolase activity"/>
    <property type="evidence" value="ECO:0007669"/>
    <property type="project" value="UniProtKB-EC"/>
</dbReference>
<dbReference type="EMBL" id="JACRSP010000001">
    <property type="protein sequence ID" value="MBC8535133.1"/>
    <property type="molecule type" value="Genomic_DNA"/>
</dbReference>
<evidence type="ECO:0000256" key="5">
    <source>
        <dbReference type="ARBA" id="ARBA00013063"/>
    </source>
</evidence>
<evidence type="ECO:0000256" key="8">
    <source>
        <dbReference type="ARBA" id="ARBA00023277"/>
    </source>
</evidence>
<dbReference type="EC" id="4.1.2.14" evidence="5"/>
<sequence>MRKISDCGIVPVAKISEVEQAKPLAHALLEGGIGCIEVTFRTQAAAQAIQIISQNVPRMLVGAGTVTTVEQVDEAIEAGAKFLVSPGFNEKVVRHAMERGTPIVPGCTSPRDIERALELGLCNLKFFPAEQLGGLSMIRALCGPYPGARFMATGGVSEENAPAYLACDKVFAVGGSWMVKEELMREKKYDAITQMCRSAMRRVLGFHVEAVRLHGDGAQDEREDSLLELLGGSLGECECRLERVPKAQDGAGRGIVISTLSLERALAYFTLMGRQIDESRTERAEDGSLSAFYLKERFCGLEIQFVTA</sequence>
<dbReference type="AlphaFoldDB" id="A0A926DAX4"/>
<accession>A0A926DAX4</accession>
<dbReference type="InterPro" id="IPR000887">
    <property type="entry name" value="Aldlse_KDPG_KHG"/>
</dbReference>
<evidence type="ECO:0000313" key="10">
    <source>
        <dbReference type="Proteomes" id="UP000620366"/>
    </source>
</evidence>
<evidence type="ECO:0000256" key="7">
    <source>
        <dbReference type="ARBA" id="ARBA00023270"/>
    </source>
</evidence>
<dbReference type="InterPro" id="IPR031337">
    <property type="entry name" value="KDPG/KHG_AS_1"/>
</dbReference>
<dbReference type="InterPro" id="IPR031338">
    <property type="entry name" value="KDPG/KHG_AS_2"/>
</dbReference>
<gene>
    <name evidence="9" type="primary">eda</name>
    <name evidence="9" type="ORF">H8695_00280</name>
</gene>
<evidence type="ECO:0000256" key="1">
    <source>
        <dbReference type="ARBA" id="ARBA00000654"/>
    </source>
</evidence>
<dbReference type="PANTHER" id="PTHR30246">
    <property type="entry name" value="2-KETO-3-DEOXY-6-PHOSPHOGLUCONATE ALDOLASE"/>
    <property type="match status" value="1"/>
</dbReference>
<evidence type="ECO:0000313" key="9">
    <source>
        <dbReference type="EMBL" id="MBC8535133.1"/>
    </source>
</evidence>
<dbReference type="PROSITE" id="PS00160">
    <property type="entry name" value="ALDOLASE_KDPG_KHG_2"/>
    <property type="match status" value="1"/>
</dbReference>
<reference evidence="9" key="1">
    <citation type="submission" date="2020-08" db="EMBL/GenBank/DDBJ databases">
        <title>Genome public.</title>
        <authorList>
            <person name="Liu C."/>
            <person name="Sun Q."/>
        </authorList>
    </citation>
    <scope>NUCLEOTIDE SEQUENCE</scope>
    <source>
        <strain evidence="9">BX7</strain>
    </source>
</reference>
<dbReference type="PROSITE" id="PS00159">
    <property type="entry name" value="ALDOLASE_KDPG_KHG_1"/>
    <property type="match status" value="1"/>
</dbReference>